<protein>
    <submittedName>
        <fullName evidence="2">Uncharacterized protein</fullName>
    </submittedName>
</protein>
<organism evidence="2 3">
    <name type="scientific">Breznakia pachnodae</name>
    <dbReference type="NCBI Taxonomy" id="265178"/>
    <lineage>
        <taxon>Bacteria</taxon>
        <taxon>Bacillati</taxon>
        <taxon>Bacillota</taxon>
        <taxon>Erysipelotrichia</taxon>
        <taxon>Erysipelotrichales</taxon>
        <taxon>Erysipelotrichaceae</taxon>
        <taxon>Breznakia</taxon>
    </lineage>
</organism>
<dbReference type="RefSeq" id="WP_307410053.1">
    <property type="nucleotide sequence ID" value="NZ_JAUSUR010000006.1"/>
</dbReference>
<proteinExistence type="predicted"/>
<dbReference type="Proteomes" id="UP001230220">
    <property type="component" value="Unassembled WGS sequence"/>
</dbReference>
<gene>
    <name evidence="2" type="ORF">J2S15_003191</name>
</gene>
<dbReference type="EMBL" id="JAUSUR010000006">
    <property type="protein sequence ID" value="MDQ0362437.1"/>
    <property type="molecule type" value="Genomic_DNA"/>
</dbReference>
<feature type="transmembrane region" description="Helical" evidence="1">
    <location>
        <begin position="274"/>
        <end position="293"/>
    </location>
</feature>
<keyword evidence="1" id="KW-0812">Transmembrane</keyword>
<sequence>MKKSNLIFIKETIIFIIVLFASSITLIHASAPTGEVTTNGDFSYQKLADGSYQILQYSGNDKKVVIDDEYDNQKITAISNQAFFGADALEEIELHEDINYVASDVFEENRYLKRIIVPEGTSDKFVEVLSTSTFASNQKISLYENNKFSVYVDNVKLDQSDYSMVLHYQKQLGDSLDITIDMKQTLMYVYEDGAWNESEEVVTINSDINKLTWYVGVDNPIIIQSGNHLSIPSISEDNIGYYTLKLEDEVLLQFELQITKEDTTSITTGFNLPFAWSDAIVLLSVVGLSGLILKRRKDTCGN</sequence>
<evidence type="ECO:0000313" key="3">
    <source>
        <dbReference type="Proteomes" id="UP001230220"/>
    </source>
</evidence>
<dbReference type="Gene3D" id="3.80.10.10">
    <property type="entry name" value="Ribonuclease Inhibitor"/>
    <property type="match status" value="1"/>
</dbReference>
<comment type="caution">
    <text evidence="2">The sequence shown here is derived from an EMBL/GenBank/DDBJ whole genome shotgun (WGS) entry which is preliminary data.</text>
</comment>
<keyword evidence="1" id="KW-1133">Transmembrane helix</keyword>
<reference evidence="2 3" key="1">
    <citation type="submission" date="2023-07" db="EMBL/GenBank/DDBJ databases">
        <title>Genomic Encyclopedia of Type Strains, Phase IV (KMG-IV): sequencing the most valuable type-strain genomes for metagenomic binning, comparative biology and taxonomic classification.</title>
        <authorList>
            <person name="Goeker M."/>
        </authorList>
    </citation>
    <scope>NUCLEOTIDE SEQUENCE [LARGE SCALE GENOMIC DNA]</scope>
    <source>
        <strain evidence="2 3">DSM 16784</strain>
    </source>
</reference>
<evidence type="ECO:0000313" key="2">
    <source>
        <dbReference type="EMBL" id="MDQ0362437.1"/>
    </source>
</evidence>
<evidence type="ECO:0000256" key="1">
    <source>
        <dbReference type="SAM" id="Phobius"/>
    </source>
</evidence>
<name>A0ABU0E6C4_9FIRM</name>
<dbReference type="InterPro" id="IPR032675">
    <property type="entry name" value="LRR_dom_sf"/>
</dbReference>
<keyword evidence="1" id="KW-0472">Membrane</keyword>
<accession>A0ABU0E6C4</accession>
<keyword evidence="3" id="KW-1185">Reference proteome</keyword>